<dbReference type="PROSITE" id="PS50234">
    <property type="entry name" value="VWFA"/>
    <property type="match status" value="1"/>
</dbReference>
<feature type="chain" id="PRO_5041867903" description="Protein kinase domain-containing protein" evidence="15">
    <location>
        <begin position="24"/>
        <end position="911"/>
    </location>
</feature>
<reference evidence="18" key="2">
    <citation type="submission" date="2017-12" db="EMBL/GenBank/DDBJ databases">
        <title>WGS assembly of Marchantia polymorpha.</title>
        <authorList>
            <person name="Bowman J.L."/>
            <person name="Kohchi T."/>
            <person name="Yamato K.T."/>
            <person name="Jenkins J."/>
            <person name="Shu S."/>
            <person name="Ishizaki K."/>
            <person name="Yamaoka S."/>
            <person name="Nishihama R."/>
            <person name="Nakamura Y."/>
            <person name="Berger F."/>
            <person name="Adam C."/>
            <person name="Aki S.S."/>
            <person name="Althoff F."/>
            <person name="Araki T."/>
            <person name="Arteaga-Vazquez M.A."/>
            <person name="Balasubrmanian S."/>
            <person name="Bauer D."/>
            <person name="Boehm C.R."/>
            <person name="Briginshaw L."/>
            <person name="Caballero-Perez J."/>
            <person name="Catarino B."/>
            <person name="Chen F."/>
            <person name="Chiyoda S."/>
            <person name="Chovatia M."/>
            <person name="Davies K.M."/>
            <person name="Delmans M."/>
            <person name="Demura T."/>
            <person name="Dierschke T."/>
            <person name="Dolan L."/>
            <person name="Dorantes-Acosta A.E."/>
            <person name="Eklund D.M."/>
            <person name="Florent S.N."/>
            <person name="Flores-Sandoval E."/>
            <person name="Fujiyama A."/>
            <person name="Fukuzawa H."/>
            <person name="Galik B."/>
            <person name="Grimanelli D."/>
            <person name="Grimwood J."/>
            <person name="Grossniklaus U."/>
            <person name="Hamada T."/>
            <person name="Haseloff J."/>
            <person name="Hetherington A.J."/>
            <person name="Higo A."/>
            <person name="Hirakawa Y."/>
            <person name="Hundley H.N."/>
            <person name="Ikeda Y."/>
            <person name="Inoue K."/>
            <person name="Inoue S."/>
            <person name="Ishida S."/>
            <person name="Jia Q."/>
            <person name="Kakita M."/>
            <person name="Kanazawa T."/>
            <person name="Kawai Y."/>
            <person name="Kawashima T."/>
            <person name="Kennedy M."/>
            <person name="Kinose K."/>
            <person name="Kinoshita T."/>
            <person name="Kohara Y."/>
            <person name="Koide E."/>
            <person name="Komatsu K."/>
            <person name="Kopischke S."/>
            <person name="Kubo M."/>
            <person name="Kyozuka J."/>
            <person name="Lagercrantz U."/>
            <person name="Lin S.S."/>
            <person name="Lindquist E."/>
            <person name="Lipzen A.M."/>
            <person name="Lu C."/>
            <person name="Luna E.D."/>
            <person name="Martienssen R.A."/>
            <person name="Minamino N."/>
            <person name="Mizutani M."/>
            <person name="Mizutani M."/>
            <person name="Mochizuki N."/>
            <person name="Monte I."/>
            <person name="Mosher R."/>
            <person name="Nagasaki H."/>
            <person name="Nakagami H."/>
            <person name="Naramoto S."/>
            <person name="Nishitani K."/>
            <person name="Ohtani M."/>
            <person name="Okamoto T."/>
            <person name="Okumura M."/>
            <person name="Phillips J."/>
            <person name="Pollak B."/>
            <person name="Reinders A."/>
            <person name="Roevekamp M."/>
            <person name="Sano R."/>
            <person name="Sawa S."/>
            <person name="Schmid M.W."/>
            <person name="Shirakawa M."/>
            <person name="Solano R."/>
            <person name="Spunde A."/>
            <person name="Suetsugu N."/>
            <person name="Sugano S."/>
            <person name="Sugiyama A."/>
            <person name="Sun R."/>
            <person name="Suzuki Y."/>
            <person name="Takenaka M."/>
            <person name="Takezawa D."/>
            <person name="Tomogane H."/>
            <person name="Tsuzuki M."/>
            <person name="Ueda T."/>
            <person name="Umeda M."/>
            <person name="Ward J.M."/>
            <person name="Watanabe Y."/>
            <person name="Yazaki K."/>
            <person name="Yokoyama R."/>
            <person name="Yoshitake Y."/>
            <person name="Yotsui I."/>
            <person name="Zachgo S."/>
            <person name="Schmutz J."/>
        </authorList>
    </citation>
    <scope>NUCLEOTIDE SEQUENCE [LARGE SCALE GENOMIC DNA]</scope>
    <source>
        <strain evidence="18">Tak-1</strain>
    </source>
</reference>
<sequence>MQPGDVLRVCLLSIIFGFILVNGDEGSDFLDYKEEQARRIAESAIANYYKKCELVGTCSESCTRGGCSPRLDDYLQCTSILENKRCSDTPCNNILVNFNRSYVRYPRYDYTPSSVESVSSEMRDSICSQRMLDPLFLNLLEEQKEKNEKNSEDYYFNFYFGSIDGTFRFYPGLEVQDCYGYDPRIRPWYNGAISVKKDIVVLLDTGASMNDIQGYTIAISSREIAGILAKDLLKTLTANDRATVMGFDSNQTSLLSQIDVQGTGLNISDSKFQDQLLRINETTVTPPSGPSNYTAGLMKAVSTFRDASNSSDDLKIIVLFTDGKSTDLSEAQLATVLEEFTKKSIRLFIYEISDKPGLLNATACILQAYHQNLDPINVVQNPLYSLETYFTFLADSNVQSEGSTKAFWQKVYVDYGNLGDIITVAYPAMSSDGHLIGVAGIDIQTNGLDAILKKSIEGSLGDRRSQISVNNKGVNFENCTAVTKGRNDSCESGVSAPLCVQDDTRSSYKDLICCGECALDENGDSQGVVIPVVVSLFSLLALSGGGLFLYFRFYRPRRKQPSLVDIVKVPKFSYETLSLATNRFSESNQLGHGTYGVVYIGTLETGLRVAVKKLHFKPDHDFKDFEAEIRVLATANHNNLVALQGFCVDQHYILVYELVENGDLDDWLFEKPLKSGKVLPWSQRVKIARGTAKGLAYLHEELQNQQKVCHSDIKPANILLDNDFNPKVADFGMAKLYDGGTDLYANGGTLGYMAPEVLNGAIASTTTDVYSYGIVLLEMVTGRRFSEFKTQNLRHWANTKVADGQERNLVDPNLKGLEEADHAMAKTLLGIALRCTTIDPDSRPHMSAVVKMIEGYLPIPPLILNEQPDKVSLSSESTSQTGESFRWEGSWTMSQAIYRFQGKGKGGKPSG</sequence>
<keyword evidence="11" id="KW-0675">Receptor</keyword>
<evidence type="ECO:0000256" key="14">
    <source>
        <dbReference type="SAM" id="Phobius"/>
    </source>
</evidence>
<keyword evidence="8 13" id="KW-0067">ATP-binding</keyword>
<feature type="domain" description="VWFA" evidence="17">
    <location>
        <begin position="198"/>
        <end position="411"/>
    </location>
</feature>
<dbReference type="Gramene" id="Mp7g09760.2">
    <property type="protein sequence ID" value="Mp7g09760.2.cds"/>
    <property type="gene ID" value="Mp7g09760"/>
</dbReference>
<feature type="signal peptide" evidence="15">
    <location>
        <begin position="1"/>
        <end position="23"/>
    </location>
</feature>
<evidence type="ECO:0000256" key="13">
    <source>
        <dbReference type="PROSITE-ProRule" id="PRU10141"/>
    </source>
</evidence>
<dbReference type="GO" id="GO:0004672">
    <property type="term" value="F:protein kinase activity"/>
    <property type="evidence" value="ECO:0000318"/>
    <property type="project" value="GO_Central"/>
</dbReference>
<name>A0A2R6W4C4_MARPO</name>
<dbReference type="PROSITE" id="PS00107">
    <property type="entry name" value="PROTEIN_KINASE_ATP"/>
    <property type="match status" value="1"/>
</dbReference>
<dbReference type="InterPro" id="IPR017441">
    <property type="entry name" value="Protein_kinase_ATP_BS"/>
</dbReference>
<keyword evidence="5 15" id="KW-0732">Signal</keyword>
<evidence type="ECO:0000256" key="1">
    <source>
        <dbReference type="ARBA" id="ARBA00004251"/>
    </source>
</evidence>
<dbReference type="InterPro" id="IPR052059">
    <property type="entry name" value="CR_Ser/Thr_kinase"/>
</dbReference>
<evidence type="ECO:0000256" key="6">
    <source>
        <dbReference type="ARBA" id="ARBA00022741"/>
    </source>
</evidence>
<dbReference type="InterPro" id="IPR008271">
    <property type="entry name" value="Ser/Thr_kinase_AS"/>
</dbReference>
<keyword evidence="12" id="KW-0325">Glycoprotein</keyword>
<dbReference type="PROSITE" id="PS50011">
    <property type="entry name" value="PROTEIN_KINASE_DOM"/>
    <property type="match status" value="1"/>
</dbReference>
<dbReference type="SMART" id="SM00327">
    <property type="entry name" value="VWA"/>
    <property type="match status" value="1"/>
</dbReference>
<dbReference type="Gramene" id="Mp7g09760.1">
    <property type="protein sequence ID" value="Mp7g09760.1.cds"/>
    <property type="gene ID" value="Mp7g09760"/>
</dbReference>
<organism evidence="18 19">
    <name type="scientific">Marchantia polymorpha</name>
    <name type="common">Common liverwort</name>
    <name type="synonym">Marchantia aquatica</name>
    <dbReference type="NCBI Taxonomy" id="3197"/>
    <lineage>
        <taxon>Eukaryota</taxon>
        <taxon>Viridiplantae</taxon>
        <taxon>Streptophyta</taxon>
        <taxon>Embryophyta</taxon>
        <taxon>Marchantiophyta</taxon>
        <taxon>Marchantiopsida</taxon>
        <taxon>Marchantiidae</taxon>
        <taxon>Marchantiales</taxon>
        <taxon>Marchantiaceae</taxon>
        <taxon>Marchantia</taxon>
    </lineage>
</organism>
<evidence type="ECO:0000256" key="10">
    <source>
        <dbReference type="ARBA" id="ARBA00023136"/>
    </source>
</evidence>
<keyword evidence="10 14" id="KW-0472">Membrane</keyword>
<evidence type="ECO:0000259" key="16">
    <source>
        <dbReference type="PROSITE" id="PS50011"/>
    </source>
</evidence>
<evidence type="ECO:0000313" key="18">
    <source>
        <dbReference type="EMBL" id="PTQ28703.1"/>
    </source>
</evidence>
<dbReference type="InterPro" id="IPR036465">
    <property type="entry name" value="vWFA_dom_sf"/>
</dbReference>
<dbReference type="Gene3D" id="1.10.510.10">
    <property type="entry name" value="Transferase(Phosphotransferase) domain 1"/>
    <property type="match status" value="1"/>
</dbReference>
<dbReference type="OrthoDB" id="1668230at2759"/>
<keyword evidence="3" id="KW-0808">Transferase</keyword>
<evidence type="ECO:0000313" key="19">
    <source>
        <dbReference type="Proteomes" id="UP000244005"/>
    </source>
</evidence>
<dbReference type="GO" id="GO:0005886">
    <property type="term" value="C:plasma membrane"/>
    <property type="evidence" value="ECO:0007669"/>
    <property type="project" value="UniProtKB-SubCell"/>
</dbReference>
<dbReference type="InterPro" id="IPR011009">
    <property type="entry name" value="Kinase-like_dom_sf"/>
</dbReference>
<keyword evidence="2" id="KW-1003">Cell membrane</keyword>
<dbReference type="FunFam" id="1.10.510.10:FF:000240">
    <property type="entry name" value="Lectin-domain containing receptor kinase A4.3"/>
    <property type="match status" value="1"/>
</dbReference>
<dbReference type="Pfam" id="PF13519">
    <property type="entry name" value="VWA_2"/>
    <property type="match status" value="1"/>
</dbReference>
<keyword evidence="9 14" id="KW-1133">Transmembrane helix</keyword>
<proteinExistence type="predicted"/>
<dbReference type="GO" id="GO:0002229">
    <property type="term" value="P:defense response to oomycetes"/>
    <property type="evidence" value="ECO:0007669"/>
    <property type="project" value="UniProtKB-ARBA"/>
</dbReference>
<dbReference type="Pfam" id="PF00069">
    <property type="entry name" value="Pkinase"/>
    <property type="match status" value="1"/>
</dbReference>
<dbReference type="EMBL" id="KZ772826">
    <property type="protein sequence ID" value="PTQ28702.1"/>
    <property type="molecule type" value="Genomic_DNA"/>
</dbReference>
<evidence type="ECO:0008006" key="20">
    <source>
        <dbReference type="Google" id="ProtNLM"/>
    </source>
</evidence>
<dbReference type="SUPFAM" id="SSF53300">
    <property type="entry name" value="vWA-like"/>
    <property type="match status" value="1"/>
</dbReference>
<keyword evidence="7" id="KW-0418">Kinase</keyword>
<feature type="transmembrane region" description="Helical" evidence="14">
    <location>
        <begin position="528"/>
        <end position="551"/>
    </location>
</feature>
<dbReference type="SUPFAM" id="SSF56112">
    <property type="entry name" value="Protein kinase-like (PK-like)"/>
    <property type="match status" value="1"/>
</dbReference>
<keyword evidence="19" id="KW-1185">Reference proteome</keyword>
<dbReference type="SMART" id="SM00220">
    <property type="entry name" value="S_TKc"/>
    <property type="match status" value="1"/>
</dbReference>
<dbReference type="PROSITE" id="PS00108">
    <property type="entry name" value="PROTEIN_KINASE_ST"/>
    <property type="match status" value="1"/>
</dbReference>
<dbReference type="Proteomes" id="UP000244005">
    <property type="component" value="Unassembled WGS sequence"/>
</dbReference>
<feature type="domain" description="Protein kinase" evidence="16">
    <location>
        <begin position="584"/>
        <end position="857"/>
    </location>
</feature>
<dbReference type="InterPro" id="IPR002035">
    <property type="entry name" value="VWF_A"/>
</dbReference>
<dbReference type="GO" id="GO:0045088">
    <property type="term" value="P:regulation of innate immune response"/>
    <property type="evidence" value="ECO:0000318"/>
    <property type="project" value="GO_Central"/>
</dbReference>
<dbReference type="Gene3D" id="3.30.450.20">
    <property type="entry name" value="PAS domain"/>
    <property type="match status" value="2"/>
</dbReference>
<evidence type="ECO:0000256" key="2">
    <source>
        <dbReference type="ARBA" id="ARBA00022475"/>
    </source>
</evidence>
<dbReference type="OMA" id="DHEWESH"/>
<dbReference type="GO" id="GO:0005524">
    <property type="term" value="F:ATP binding"/>
    <property type="evidence" value="ECO:0007669"/>
    <property type="project" value="UniProtKB-UniRule"/>
</dbReference>
<dbReference type="InterPro" id="IPR000719">
    <property type="entry name" value="Prot_kinase_dom"/>
</dbReference>
<dbReference type="PANTHER" id="PTHR47973">
    <property type="entry name" value="CYSTEINE-RICH RECEPTOR-LIKE PROTEIN KINASE 3"/>
    <property type="match status" value="1"/>
</dbReference>
<evidence type="ECO:0000256" key="15">
    <source>
        <dbReference type="SAM" id="SignalP"/>
    </source>
</evidence>
<dbReference type="EMBL" id="KZ772826">
    <property type="protein sequence ID" value="PTQ28703.1"/>
    <property type="molecule type" value="Genomic_DNA"/>
</dbReference>
<keyword evidence="4 14" id="KW-0812">Transmembrane</keyword>
<dbReference type="CDD" id="cd14066">
    <property type="entry name" value="STKc_IRAK"/>
    <property type="match status" value="1"/>
</dbReference>
<evidence type="ECO:0000256" key="12">
    <source>
        <dbReference type="ARBA" id="ARBA00023180"/>
    </source>
</evidence>
<feature type="binding site" evidence="13">
    <location>
        <position position="613"/>
    </location>
    <ligand>
        <name>ATP</name>
        <dbReference type="ChEBI" id="CHEBI:30616"/>
    </ligand>
</feature>
<evidence type="ECO:0000256" key="3">
    <source>
        <dbReference type="ARBA" id="ARBA00022679"/>
    </source>
</evidence>
<reference evidence="19" key="1">
    <citation type="journal article" date="2017" name="Cell">
        <title>Insights into land plant evolution garnered from the Marchantia polymorpha genome.</title>
        <authorList>
            <person name="Bowman J.L."/>
            <person name="Kohchi T."/>
            <person name="Yamato K.T."/>
            <person name="Jenkins J."/>
            <person name="Shu S."/>
            <person name="Ishizaki K."/>
            <person name="Yamaoka S."/>
            <person name="Nishihama R."/>
            <person name="Nakamura Y."/>
            <person name="Berger F."/>
            <person name="Adam C."/>
            <person name="Aki S.S."/>
            <person name="Althoff F."/>
            <person name="Araki T."/>
            <person name="Arteaga-Vazquez M.A."/>
            <person name="Balasubrmanian S."/>
            <person name="Barry K."/>
            <person name="Bauer D."/>
            <person name="Boehm C.R."/>
            <person name="Briginshaw L."/>
            <person name="Caballero-Perez J."/>
            <person name="Catarino B."/>
            <person name="Chen F."/>
            <person name="Chiyoda S."/>
            <person name="Chovatia M."/>
            <person name="Davies K.M."/>
            <person name="Delmans M."/>
            <person name="Demura T."/>
            <person name="Dierschke T."/>
            <person name="Dolan L."/>
            <person name="Dorantes-Acosta A.E."/>
            <person name="Eklund D.M."/>
            <person name="Florent S.N."/>
            <person name="Flores-Sandoval E."/>
            <person name="Fujiyama A."/>
            <person name="Fukuzawa H."/>
            <person name="Galik B."/>
            <person name="Grimanelli D."/>
            <person name="Grimwood J."/>
            <person name="Grossniklaus U."/>
            <person name="Hamada T."/>
            <person name="Haseloff J."/>
            <person name="Hetherington A.J."/>
            <person name="Higo A."/>
            <person name="Hirakawa Y."/>
            <person name="Hundley H.N."/>
            <person name="Ikeda Y."/>
            <person name="Inoue K."/>
            <person name="Inoue S.I."/>
            <person name="Ishida S."/>
            <person name="Jia Q."/>
            <person name="Kakita M."/>
            <person name="Kanazawa T."/>
            <person name="Kawai Y."/>
            <person name="Kawashima T."/>
            <person name="Kennedy M."/>
            <person name="Kinose K."/>
            <person name="Kinoshita T."/>
            <person name="Kohara Y."/>
            <person name="Koide E."/>
            <person name="Komatsu K."/>
            <person name="Kopischke S."/>
            <person name="Kubo M."/>
            <person name="Kyozuka J."/>
            <person name="Lagercrantz U."/>
            <person name="Lin S.S."/>
            <person name="Lindquist E."/>
            <person name="Lipzen A.M."/>
            <person name="Lu C.W."/>
            <person name="De Luna E."/>
            <person name="Martienssen R.A."/>
            <person name="Minamino N."/>
            <person name="Mizutani M."/>
            <person name="Mizutani M."/>
            <person name="Mochizuki N."/>
            <person name="Monte I."/>
            <person name="Mosher R."/>
            <person name="Nagasaki H."/>
            <person name="Nakagami H."/>
            <person name="Naramoto S."/>
            <person name="Nishitani K."/>
            <person name="Ohtani M."/>
            <person name="Okamoto T."/>
            <person name="Okumura M."/>
            <person name="Phillips J."/>
            <person name="Pollak B."/>
            <person name="Reinders A."/>
            <person name="Rovekamp M."/>
            <person name="Sano R."/>
            <person name="Sawa S."/>
            <person name="Schmid M.W."/>
            <person name="Shirakawa M."/>
            <person name="Solano R."/>
            <person name="Spunde A."/>
            <person name="Suetsugu N."/>
            <person name="Sugano S."/>
            <person name="Sugiyama A."/>
            <person name="Sun R."/>
            <person name="Suzuki Y."/>
            <person name="Takenaka M."/>
            <person name="Takezawa D."/>
            <person name="Tomogane H."/>
            <person name="Tsuzuki M."/>
            <person name="Ueda T."/>
            <person name="Umeda M."/>
            <person name="Ward J.M."/>
            <person name="Watanabe Y."/>
            <person name="Yazaki K."/>
            <person name="Yokoyama R."/>
            <person name="Yoshitake Y."/>
            <person name="Yotsui I."/>
            <person name="Zachgo S."/>
            <person name="Schmutz J."/>
        </authorList>
    </citation>
    <scope>NUCLEOTIDE SEQUENCE [LARGE SCALE GENOMIC DNA]</scope>
    <source>
        <strain evidence="19">Tak-1</strain>
    </source>
</reference>
<comment type="subcellular location">
    <subcellularLocation>
        <location evidence="1">Cell membrane</location>
        <topology evidence="1">Single-pass type I membrane protein</topology>
    </subcellularLocation>
</comment>
<evidence type="ECO:0000256" key="7">
    <source>
        <dbReference type="ARBA" id="ARBA00022777"/>
    </source>
</evidence>
<evidence type="ECO:0000256" key="11">
    <source>
        <dbReference type="ARBA" id="ARBA00023170"/>
    </source>
</evidence>
<evidence type="ECO:0000256" key="9">
    <source>
        <dbReference type="ARBA" id="ARBA00022989"/>
    </source>
</evidence>
<gene>
    <name evidence="18" type="ORF">MARPO_0156s0005</name>
</gene>
<evidence type="ECO:0000256" key="8">
    <source>
        <dbReference type="ARBA" id="ARBA00022840"/>
    </source>
</evidence>
<protein>
    <recommendedName>
        <fullName evidence="20">Protein kinase domain-containing protein</fullName>
    </recommendedName>
</protein>
<evidence type="ECO:0000256" key="5">
    <source>
        <dbReference type="ARBA" id="ARBA00022729"/>
    </source>
</evidence>
<evidence type="ECO:0000259" key="17">
    <source>
        <dbReference type="PROSITE" id="PS50234"/>
    </source>
</evidence>
<dbReference type="Gene3D" id="3.30.200.20">
    <property type="entry name" value="Phosphorylase Kinase, domain 1"/>
    <property type="match status" value="1"/>
</dbReference>
<keyword evidence="6 13" id="KW-0547">Nucleotide-binding</keyword>
<dbReference type="AlphaFoldDB" id="A0A2R6W4C4"/>
<evidence type="ECO:0000256" key="4">
    <source>
        <dbReference type="ARBA" id="ARBA00022692"/>
    </source>
</evidence>
<accession>A0A2R6W4C4</accession>